<dbReference type="AlphaFoldDB" id="A0A3S7UZ29"/>
<accession>A0A3S7UZ29</accession>
<keyword evidence="3" id="KW-0815">Transposition</keyword>
<evidence type="ECO:0000256" key="1">
    <source>
        <dbReference type="ARBA" id="ARBA00002190"/>
    </source>
</evidence>
<keyword evidence="5" id="KW-0233">DNA recombination</keyword>
<evidence type="ECO:0000256" key="4">
    <source>
        <dbReference type="ARBA" id="ARBA00023125"/>
    </source>
</evidence>
<dbReference type="GO" id="GO:0006313">
    <property type="term" value="P:DNA transposition"/>
    <property type="evidence" value="ECO:0007669"/>
    <property type="project" value="InterPro"/>
</dbReference>
<comment type="similarity">
    <text evidence="2">Belongs to the transposase mutator family.</text>
</comment>
<sequence>MARTTTRPVATREVRLDSERRRCEACGTRTRADWRSRRCVTTLTGCVGLSVQVRVCHREGCLLEGVPLRAEGEGRWALPEHEFGLDVLAFIGAQRYREHRSVPEIHALLRQKGVAISERTCTNLLDRYDELVSLKLLDSGRLQEALKRQGRAVLAIDGLAPDVGHEVLWVVRECLSGQVLLARPLLSRGEQELVPLLEEVKRALGRVPIVGVVSDGQRSIRNALAHALPQVPHQLCHFHYLREAARPLYEADRHAKQELKKQVREVRKVERAVEGRQDAGARATRAYAAAVRSALTDDHRPPLNPSGLLLRRRLGVIEKSLERVSKGGPAHQSGAACMRCCATP</sequence>
<evidence type="ECO:0000256" key="3">
    <source>
        <dbReference type="ARBA" id="ARBA00022578"/>
    </source>
</evidence>
<keyword evidence="4" id="KW-0238">DNA-binding</keyword>
<dbReference type="Pfam" id="PF00872">
    <property type="entry name" value="Transposase_mut"/>
    <property type="match status" value="1"/>
</dbReference>
<protein>
    <submittedName>
        <fullName evidence="6">MULE transposase conserved domain protein</fullName>
    </submittedName>
</protein>
<dbReference type="InterPro" id="IPR001207">
    <property type="entry name" value="Transposase_mutator"/>
</dbReference>
<comment type="function">
    <text evidence="1">Required for the transposition of the insertion element.</text>
</comment>
<reference evidence="6" key="1">
    <citation type="journal article" date="2018" name="J. Ind. Microbiol. Biotechnol.">
        <title>Genome mining reveals uncommon alkylpyrones as type III PKS products from myxobacteria.</title>
        <authorList>
            <person name="Hug J.J."/>
            <person name="Panter F."/>
            <person name="Krug D."/>
            <person name="Muller R."/>
        </authorList>
    </citation>
    <scope>NUCLEOTIDE SEQUENCE</scope>
    <source>
        <strain evidence="6">MCy9557</strain>
    </source>
</reference>
<dbReference type="EMBL" id="MH908914">
    <property type="protein sequence ID" value="AYM53993.1"/>
    <property type="molecule type" value="Genomic_DNA"/>
</dbReference>
<dbReference type="GO" id="GO:0003677">
    <property type="term" value="F:DNA binding"/>
    <property type="evidence" value="ECO:0007669"/>
    <property type="project" value="UniProtKB-KW"/>
</dbReference>
<proteinExistence type="inferred from homology"/>
<evidence type="ECO:0000256" key="5">
    <source>
        <dbReference type="ARBA" id="ARBA00023172"/>
    </source>
</evidence>
<evidence type="ECO:0000256" key="2">
    <source>
        <dbReference type="ARBA" id="ARBA00010961"/>
    </source>
</evidence>
<name>A0A3S7UZ29_9BACT</name>
<dbReference type="GO" id="GO:0004803">
    <property type="term" value="F:transposase activity"/>
    <property type="evidence" value="ECO:0007669"/>
    <property type="project" value="InterPro"/>
</dbReference>
<evidence type="ECO:0000313" key="6">
    <source>
        <dbReference type="EMBL" id="AYM53993.1"/>
    </source>
</evidence>
<organism evidence="6">
    <name type="scientific">Pyxidicoccus sp</name>
    <dbReference type="NCBI Taxonomy" id="2023737"/>
    <lineage>
        <taxon>Bacteria</taxon>
        <taxon>Pseudomonadati</taxon>
        <taxon>Myxococcota</taxon>
        <taxon>Myxococcia</taxon>
        <taxon>Myxococcales</taxon>
        <taxon>Cystobacterineae</taxon>
        <taxon>Myxococcaceae</taxon>
        <taxon>Pyxidicoccus</taxon>
    </lineage>
</organism>